<proteinExistence type="predicted"/>
<dbReference type="Gene3D" id="3.30.70.360">
    <property type="match status" value="1"/>
</dbReference>
<dbReference type="GO" id="GO:0016787">
    <property type="term" value="F:hydrolase activity"/>
    <property type="evidence" value="ECO:0007669"/>
    <property type="project" value="UniProtKB-KW"/>
</dbReference>
<keyword evidence="3" id="KW-0170">Cobalt</keyword>
<dbReference type="SUPFAM" id="SSF55031">
    <property type="entry name" value="Bacterial exopeptidase dimerisation domain"/>
    <property type="match status" value="1"/>
</dbReference>
<evidence type="ECO:0000256" key="1">
    <source>
        <dbReference type="ARBA" id="ARBA00022723"/>
    </source>
</evidence>
<sequence length="418" mass="45653">MYLRMHESDQPALHWLSQHRAWMEDRLLELVSINSGSHNPIGVNRVGEYYAALFAERLEAAVDKYTLDPWQRVSMQGQVIEQELGGLWRIRKRPDAPIRILLTGHLDTVFGKDSAFQSAQYQDNNTLNAPGAADMKGGILVMLSALEALEQHPDHHNIGWTVLLNPDEEIGSPGSSGWFAREAPRHHLGLVFEPALPDGNLAGERKGSGNFTLSINGRSAHAGRNPQEGRNAISAAAWAISQLEQLNGAREGLTLNTGILEGGTTTNQVPDTCVVKFNIRIQRPDDADWCLTQLENIQLSINQREGFSASLHGSFGRMPKVMDDAHQSLYGLLKNCAGLLDLDLSWQPTGGCCDGNNLSSHGLPNIDTLGVRGGLIHSADEFICLDSLTERASLSALLLFQLARDGLPPGLTGREVTL</sequence>
<dbReference type="Gene3D" id="3.40.630.10">
    <property type="entry name" value="Zn peptidases"/>
    <property type="match status" value="1"/>
</dbReference>
<dbReference type="Pfam" id="PF07687">
    <property type="entry name" value="M20_dimer"/>
    <property type="match status" value="1"/>
</dbReference>
<dbReference type="PANTHER" id="PTHR43808:SF9">
    <property type="entry name" value="BLL0789 PROTEIN"/>
    <property type="match status" value="1"/>
</dbReference>
<feature type="domain" description="Peptidase M20 dimerisation" evidence="5">
    <location>
        <begin position="204"/>
        <end position="297"/>
    </location>
</feature>
<reference evidence="6" key="1">
    <citation type="submission" date="2020-10" db="EMBL/GenBank/DDBJ databases">
        <title>Bacterium isolated from coastal waters sediment.</title>
        <authorList>
            <person name="Chen R.-J."/>
            <person name="Lu D.-C."/>
            <person name="Zhu K.-L."/>
            <person name="Du Z.-J."/>
        </authorList>
    </citation>
    <scope>NUCLEOTIDE SEQUENCE</scope>
    <source>
        <strain evidence="6">N1Y112</strain>
    </source>
</reference>
<dbReference type="InterPro" id="IPR050072">
    <property type="entry name" value="Peptidase_M20A"/>
</dbReference>
<feature type="active site" description="Proton acceptor" evidence="4">
    <location>
        <position position="168"/>
    </location>
</feature>
<dbReference type="InterPro" id="IPR002933">
    <property type="entry name" value="Peptidase_M20"/>
</dbReference>
<dbReference type="InterPro" id="IPR011650">
    <property type="entry name" value="Peptidase_M20_dimer"/>
</dbReference>
<dbReference type="CDD" id="cd03885">
    <property type="entry name" value="M20_CPDG2"/>
    <property type="match status" value="1"/>
</dbReference>
<dbReference type="Proteomes" id="UP000640333">
    <property type="component" value="Unassembled WGS sequence"/>
</dbReference>
<dbReference type="SUPFAM" id="SSF53187">
    <property type="entry name" value="Zn-dependent exopeptidases"/>
    <property type="match status" value="1"/>
</dbReference>
<keyword evidence="2 6" id="KW-0378">Hydrolase</keyword>
<dbReference type="AlphaFoldDB" id="A0A8J7K5K6"/>
<feature type="active site" evidence="4">
    <location>
        <position position="107"/>
    </location>
</feature>
<dbReference type="PIRSF" id="PIRSF037238">
    <property type="entry name" value="Carboxypeptidase_G2"/>
    <property type="match status" value="1"/>
</dbReference>
<evidence type="ECO:0000259" key="5">
    <source>
        <dbReference type="Pfam" id="PF07687"/>
    </source>
</evidence>
<gene>
    <name evidence="6" type="ORF">IOQ59_00450</name>
</gene>
<keyword evidence="7" id="KW-1185">Reference proteome</keyword>
<evidence type="ECO:0000313" key="6">
    <source>
        <dbReference type="EMBL" id="MBE9395726.1"/>
    </source>
</evidence>
<organism evidence="6 7">
    <name type="scientific">Pontibacterium sinense</name>
    <dbReference type="NCBI Taxonomy" id="2781979"/>
    <lineage>
        <taxon>Bacteria</taxon>
        <taxon>Pseudomonadati</taxon>
        <taxon>Pseudomonadota</taxon>
        <taxon>Gammaproteobacteria</taxon>
        <taxon>Oceanospirillales</taxon>
        <taxon>Oceanospirillaceae</taxon>
        <taxon>Pontibacterium</taxon>
    </lineage>
</organism>
<keyword evidence="1" id="KW-0479">Metal-binding</keyword>
<evidence type="ECO:0000313" key="7">
    <source>
        <dbReference type="Proteomes" id="UP000640333"/>
    </source>
</evidence>
<dbReference type="InterPro" id="IPR036264">
    <property type="entry name" value="Bact_exopeptidase_dim_dom"/>
</dbReference>
<dbReference type="GO" id="GO:0046872">
    <property type="term" value="F:metal ion binding"/>
    <property type="evidence" value="ECO:0007669"/>
    <property type="project" value="UniProtKB-KW"/>
</dbReference>
<comment type="caution">
    <text evidence="6">The sequence shown here is derived from an EMBL/GenBank/DDBJ whole genome shotgun (WGS) entry which is preliminary data.</text>
</comment>
<dbReference type="EMBL" id="JADEYS010000001">
    <property type="protein sequence ID" value="MBE9395726.1"/>
    <property type="molecule type" value="Genomic_DNA"/>
</dbReference>
<dbReference type="RefSeq" id="WP_193951286.1">
    <property type="nucleotide sequence ID" value="NZ_JADEYS010000001.1"/>
</dbReference>
<evidence type="ECO:0000256" key="2">
    <source>
        <dbReference type="ARBA" id="ARBA00022801"/>
    </source>
</evidence>
<dbReference type="InterPro" id="IPR017150">
    <property type="entry name" value="Pept_M20_glutamate_carboxypep"/>
</dbReference>
<protein>
    <submittedName>
        <fullName evidence="6">Hydrolase</fullName>
    </submittedName>
</protein>
<dbReference type="NCBIfam" id="NF005602">
    <property type="entry name" value="PRK07338.1"/>
    <property type="match status" value="1"/>
</dbReference>
<dbReference type="Pfam" id="PF01546">
    <property type="entry name" value="Peptidase_M20"/>
    <property type="match status" value="1"/>
</dbReference>
<dbReference type="PANTHER" id="PTHR43808">
    <property type="entry name" value="ACETYLORNITHINE DEACETYLASE"/>
    <property type="match status" value="1"/>
</dbReference>
<evidence type="ECO:0000256" key="4">
    <source>
        <dbReference type="PIRSR" id="PIRSR037238-1"/>
    </source>
</evidence>
<evidence type="ECO:0000256" key="3">
    <source>
        <dbReference type="ARBA" id="ARBA00023285"/>
    </source>
</evidence>
<accession>A0A8J7K5K6</accession>
<name>A0A8J7K5K6_9GAMM</name>